<dbReference type="InterPro" id="IPR001466">
    <property type="entry name" value="Beta-lactam-related"/>
</dbReference>
<comment type="caution">
    <text evidence="2">The sequence shown here is derived from an EMBL/GenBank/DDBJ whole genome shotgun (WGS) entry which is preliminary data.</text>
</comment>
<dbReference type="EMBL" id="BAABAZ010000005">
    <property type="protein sequence ID" value="GAA4283929.1"/>
    <property type="molecule type" value="Genomic_DNA"/>
</dbReference>
<dbReference type="SUPFAM" id="SSF56601">
    <property type="entry name" value="beta-lactamase/transpeptidase-like"/>
    <property type="match status" value="1"/>
</dbReference>
<protein>
    <submittedName>
        <fullName evidence="2">Serine hydrolase domain-containing protein</fullName>
    </submittedName>
</protein>
<sequence length="421" mass="45481">MTLNHTDVEALDAQLAEFVASGRLPHLAAAVIDSSGELHTFNHGHLATGAAAPFTVDSVIWLASTTKLVVALAALQLVEQGALALDAPLKNLLPELGQQQVLDPDGSLREPDQDITLRHLLSHTAGNGYAFFNPSVRDFQDANGIPPIIECRTATLQTPLTFDPGSRWEYGTNIEWVGRAIERAGGQTLEQHLKENILQPLGMESTAFILDEHMRGSRAAIHYRGEDGSLSPTSIQITQDPEFFMGGGGLYGTVRDYMKLLRMLLGEGTLDGTTIISASMLAEARRNQIGQLRTQPVRTADPATTRDVDFLPEFGDKWSLLGLRNDSTEPNGRSRGSLFWCGLANTYYWVDWEKGTAGYVAAQVLPFADPEALAAFSAVESVVNGEGGADAGSADARMKIDLEAAARSPGRPSEDLELELE</sequence>
<organism evidence="2 3">
    <name type="scientific">Brevibacterium daeguense</name>
    <dbReference type="NCBI Taxonomy" id="909936"/>
    <lineage>
        <taxon>Bacteria</taxon>
        <taxon>Bacillati</taxon>
        <taxon>Actinomycetota</taxon>
        <taxon>Actinomycetes</taxon>
        <taxon>Micrococcales</taxon>
        <taxon>Brevibacteriaceae</taxon>
        <taxon>Brevibacterium</taxon>
    </lineage>
</organism>
<dbReference type="PANTHER" id="PTHR43283">
    <property type="entry name" value="BETA-LACTAMASE-RELATED"/>
    <property type="match status" value="1"/>
</dbReference>
<dbReference type="InterPro" id="IPR050789">
    <property type="entry name" value="Diverse_Enzym_Activities"/>
</dbReference>
<accession>A0ABP8EIY5</accession>
<keyword evidence="2" id="KW-0378">Hydrolase</keyword>
<dbReference type="RefSeq" id="WP_236864004.1">
    <property type="nucleotide sequence ID" value="NZ_BAABAZ010000005.1"/>
</dbReference>
<dbReference type="PANTHER" id="PTHR43283:SF3">
    <property type="entry name" value="BETA-LACTAMASE FAMILY PROTEIN (AFU_ORTHOLOGUE AFUA_5G07500)"/>
    <property type="match status" value="1"/>
</dbReference>
<dbReference type="Gene3D" id="3.40.710.10">
    <property type="entry name" value="DD-peptidase/beta-lactamase superfamily"/>
    <property type="match status" value="1"/>
</dbReference>
<evidence type="ECO:0000313" key="2">
    <source>
        <dbReference type="EMBL" id="GAA4283929.1"/>
    </source>
</evidence>
<evidence type="ECO:0000259" key="1">
    <source>
        <dbReference type="Pfam" id="PF00144"/>
    </source>
</evidence>
<proteinExistence type="predicted"/>
<feature type="domain" description="Beta-lactamase-related" evidence="1">
    <location>
        <begin position="12"/>
        <end position="371"/>
    </location>
</feature>
<dbReference type="Pfam" id="PF00144">
    <property type="entry name" value="Beta-lactamase"/>
    <property type="match status" value="1"/>
</dbReference>
<dbReference type="InterPro" id="IPR012338">
    <property type="entry name" value="Beta-lactam/transpept-like"/>
</dbReference>
<dbReference type="GO" id="GO:0016787">
    <property type="term" value="F:hydrolase activity"/>
    <property type="evidence" value="ECO:0007669"/>
    <property type="project" value="UniProtKB-KW"/>
</dbReference>
<name>A0ABP8EIY5_9MICO</name>
<reference evidence="3" key="1">
    <citation type="journal article" date="2019" name="Int. J. Syst. Evol. Microbiol.">
        <title>The Global Catalogue of Microorganisms (GCM) 10K type strain sequencing project: providing services to taxonomists for standard genome sequencing and annotation.</title>
        <authorList>
            <consortium name="The Broad Institute Genomics Platform"/>
            <consortium name="The Broad Institute Genome Sequencing Center for Infectious Disease"/>
            <person name="Wu L."/>
            <person name="Ma J."/>
        </authorList>
    </citation>
    <scope>NUCLEOTIDE SEQUENCE [LARGE SCALE GENOMIC DNA]</scope>
    <source>
        <strain evidence="3">JCM 17458</strain>
    </source>
</reference>
<dbReference type="Proteomes" id="UP001501586">
    <property type="component" value="Unassembled WGS sequence"/>
</dbReference>
<evidence type="ECO:0000313" key="3">
    <source>
        <dbReference type="Proteomes" id="UP001501586"/>
    </source>
</evidence>
<gene>
    <name evidence="2" type="ORF">GCM10022261_14600</name>
</gene>
<keyword evidence="3" id="KW-1185">Reference proteome</keyword>